<reference evidence="1 2" key="1">
    <citation type="submission" date="2020-08" db="EMBL/GenBank/DDBJ databases">
        <title>Aphidius gifuensis genome sequencing and assembly.</title>
        <authorList>
            <person name="Du Z."/>
        </authorList>
    </citation>
    <scope>NUCLEOTIDE SEQUENCE [LARGE SCALE GENOMIC DNA]</scope>
    <source>
        <strain evidence="1">YNYX2018</strain>
        <tissue evidence="1">Adults</tissue>
    </source>
</reference>
<dbReference type="GO" id="GO:0019005">
    <property type="term" value="C:SCF ubiquitin ligase complex"/>
    <property type="evidence" value="ECO:0007669"/>
    <property type="project" value="TreeGrafter"/>
</dbReference>
<protein>
    <submittedName>
        <fullName evidence="1">Uncharacterized protein</fullName>
    </submittedName>
</protein>
<dbReference type="EMBL" id="JACMRX010000003">
    <property type="protein sequence ID" value="KAF7992734.1"/>
    <property type="molecule type" value="Genomic_DNA"/>
</dbReference>
<dbReference type="SUPFAM" id="SSF52047">
    <property type="entry name" value="RNI-like"/>
    <property type="match status" value="1"/>
</dbReference>
<evidence type="ECO:0000313" key="1">
    <source>
        <dbReference type="EMBL" id="KAF7992734.1"/>
    </source>
</evidence>
<proteinExistence type="predicted"/>
<organism evidence="1 2">
    <name type="scientific">Aphidius gifuensis</name>
    <name type="common">Parasitoid wasp</name>
    <dbReference type="NCBI Taxonomy" id="684658"/>
    <lineage>
        <taxon>Eukaryota</taxon>
        <taxon>Metazoa</taxon>
        <taxon>Ecdysozoa</taxon>
        <taxon>Arthropoda</taxon>
        <taxon>Hexapoda</taxon>
        <taxon>Insecta</taxon>
        <taxon>Pterygota</taxon>
        <taxon>Neoptera</taxon>
        <taxon>Endopterygota</taxon>
        <taxon>Hymenoptera</taxon>
        <taxon>Apocrita</taxon>
        <taxon>Ichneumonoidea</taxon>
        <taxon>Braconidae</taxon>
        <taxon>Aphidiinae</taxon>
        <taxon>Aphidius</taxon>
    </lineage>
</organism>
<dbReference type="InterPro" id="IPR006553">
    <property type="entry name" value="Leu-rich_rpt_Cys-con_subtyp"/>
</dbReference>
<evidence type="ECO:0000313" key="2">
    <source>
        <dbReference type="Proteomes" id="UP000639338"/>
    </source>
</evidence>
<dbReference type="AlphaFoldDB" id="A0A835CRE0"/>
<dbReference type="PANTHER" id="PTHR13318">
    <property type="entry name" value="PARTNER OF PAIRED, ISOFORM B-RELATED"/>
    <property type="match status" value="1"/>
</dbReference>
<keyword evidence="2" id="KW-1185">Reference proteome</keyword>
<sequence>MSKRGGEIIKDPIKKFKLEEIKDLTDIRSTLEKFKRLRRLHLKHWILKKETLKIIGTKKTLVHLTLLDCQIENDDLPLLITELENLEYLEISGNWNIENSLNGISKKCKKLKQLKLRKYPMSYSSVFEEILQLYNLECLVICDVENVDDNYIIQITKNLKKLKTLEFGCCDNFTNDTLQQLGQLKELEHLLLSSAHNDESIISITNNCNKLKSLRLFHCTGTSSALCELEKLKYLETLHLYDIENVNDDVIICIANQCKNLKTLKINFSLKLTEIGLKEIEKLENLECLELKHIKNITDVVFNKKYKLKTFKCFDSTKFTDQGLKKLLKNCQSLETLIINSAVFTNQVLLCAIEETKKRTNNILLTIIDMGKCHIKVGSNINSTPLLEIIHKFV</sequence>
<dbReference type="Proteomes" id="UP000639338">
    <property type="component" value="Unassembled WGS sequence"/>
</dbReference>
<dbReference type="PANTHER" id="PTHR13318:SF95">
    <property type="entry name" value="F-BOX PROTEIN YLR352W"/>
    <property type="match status" value="1"/>
</dbReference>
<comment type="caution">
    <text evidence="1">The sequence shown here is derived from an EMBL/GenBank/DDBJ whole genome shotgun (WGS) entry which is preliminary data.</text>
</comment>
<dbReference type="GO" id="GO:0031146">
    <property type="term" value="P:SCF-dependent proteasomal ubiquitin-dependent protein catabolic process"/>
    <property type="evidence" value="ECO:0007669"/>
    <property type="project" value="TreeGrafter"/>
</dbReference>
<dbReference type="SMART" id="SM00367">
    <property type="entry name" value="LRR_CC"/>
    <property type="match status" value="3"/>
</dbReference>
<dbReference type="Gene3D" id="3.80.10.10">
    <property type="entry name" value="Ribonuclease Inhibitor"/>
    <property type="match status" value="1"/>
</dbReference>
<accession>A0A835CRE0</accession>
<gene>
    <name evidence="1" type="ORF">HCN44_005078</name>
</gene>
<dbReference type="OrthoDB" id="10257471at2759"/>
<dbReference type="InterPro" id="IPR032675">
    <property type="entry name" value="LRR_dom_sf"/>
</dbReference>
<name>A0A835CRE0_APHGI</name>